<keyword evidence="3" id="KW-1185">Reference proteome</keyword>
<evidence type="ECO:0000256" key="1">
    <source>
        <dbReference type="SAM" id="MobiDB-lite"/>
    </source>
</evidence>
<feature type="region of interest" description="Disordered" evidence="1">
    <location>
        <begin position="51"/>
        <end position="70"/>
    </location>
</feature>
<organism evidence="2 3">
    <name type="scientific">Peronospora farinosa</name>
    <dbReference type="NCBI Taxonomy" id="134698"/>
    <lineage>
        <taxon>Eukaryota</taxon>
        <taxon>Sar</taxon>
        <taxon>Stramenopiles</taxon>
        <taxon>Oomycota</taxon>
        <taxon>Peronosporomycetes</taxon>
        <taxon>Peronosporales</taxon>
        <taxon>Peronosporaceae</taxon>
        <taxon>Peronospora</taxon>
    </lineage>
</organism>
<protein>
    <submittedName>
        <fullName evidence="2">Uncharacterized protein</fullName>
    </submittedName>
</protein>
<proteinExistence type="predicted"/>
<sequence>MAKMRNAYFLSDVEEIDIKSVGREHIHYLNCKQGQKDKCVYSESTTDQRRHCTRALKPKQENETDEVLHE</sequence>
<reference evidence="2 3" key="1">
    <citation type="submission" date="2021-11" db="EMBL/GenBank/DDBJ databases">
        <authorList>
            <person name="Islam A."/>
            <person name="Islam S."/>
            <person name="Flora M.S."/>
            <person name="Rahman M."/>
            <person name="Ziaur R.M."/>
            <person name="Epstein J.H."/>
            <person name="Hassan M."/>
            <person name="Klassen M."/>
            <person name="Woodard K."/>
            <person name="Webb A."/>
            <person name="Webby R.J."/>
            <person name="El Zowalaty M.E."/>
        </authorList>
    </citation>
    <scope>NUCLEOTIDE SEQUENCE [LARGE SCALE GENOMIC DNA]</scope>
    <source>
        <strain evidence="2">Pf1</strain>
    </source>
</reference>
<dbReference type="Proteomes" id="UP001157938">
    <property type="component" value="Unassembled WGS sequence"/>
</dbReference>
<name>A0ABN8BRJ5_9STRA</name>
<evidence type="ECO:0000313" key="2">
    <source>
        <dbReference type="EMBL" id="CAH0484325.1"/>
    </source>
</evidence>
<feature type="compositionally biased region" description="Basic and acidic residues" evidence="1">
    <location>
        <begin position="58"/>
        <end position="70"/>
    </location>
</feature>
<accession>A0ABN8BRJ5</accession>
<evidence type="ECO:0000313" key="3">
    <source>
        <dbReference type="Proteomes" id="UP001157938"/>
    </source>
</evidence>
<comment type="caution">
    <text evidence="2">The sequence shown here is derived from an EMBL/GenBank/DDBJ whole genome shotgun (WGS) entry which is preliminary data.</text>
</comment>
<dbReference type="EMBL" id="CAKLBC010000002">
    <property type="protein sequence ID" value="CAH0484325.1"/>
    <property type="molecule type" value="Genomic_DNA"/>
</dbReference>
<gene>
    <name evidence="2" type="ORF">PFR001_LOCUS97</name>
</gene>